<sequence>MQIGLRSVDATLAVSAASSLFRDLSVPGQSSSITIPGAAVYQGCAGATDDVMPHKDSRRSVYSPIPLIAVQDPGQWF</sequence>
<accession>A0A8X6Q5Y5</accession>
<evidence type="ECO:0000313" key="2">
    <source>
        <dbReference type="Proteomes" id="UP000887013"/>
    </source>
</evidence>
<proteinExistence type="predicted"/>
<evidence type="ECO:0000313" key="1">
    <source>
        <dbReference type="EMBL" id="GFU00943.1"/>
    </source>
</evidence>
<comment type="caution">
    <text evidence="1">The sequence shown here is derived from an EMBL/GenBank/DDBJ whole genome shotgun (WGS) entry which is preliminary data.</text>
</comment>
<keyword evidence="2" id="KW-1185">Reference proteome</keyword>
<dbReference type="EMBL" id="BMAW01122889">
    <property type="protein sequence ID" value="GFU00943.1"/>
    <property type="molecule type" value="Genomic_DNA"/>
</dbReference>
<organism evidence="1 2">
    <name type="scientific">Nephila pilipes</name>
    <name type="common">Giant wood spider</name>
    <name type="synonym">Nephila maculata</name>
    <dbReference type="NCBI Taxonomy" id="299642"/>
    <lineage>
        <taxon>Eukaryota</taxon>
        <taxon>Metazoa</taxon>
        <taxon>Ecdysozoa</taxon>
        <taxon>Arthropoda</taxon>
        <taxon>Chelicerata</taxon>
        <taxon>Arachnida</taxon>
        <taxon>Araneae</taxon>
        <taxon>Araneomorphae</taxon>
        <taxon>Entelegynae</taxon>
        <taxon>Araneoidea</taxon>
        <taxon>Nephilidae</taxon>
        <taxon>Nephila</taxon>
    </lineage>
</organism>
<name>A0A8X6Q5Y5_NEPPI</name>
<protein>
    <submittedName>
        <fullName evidence="1">Uncharacterized protein</fullName>
    </submittedName>
</protein>
<dbReference type="Proteomes" id="UP000887013">
    <property type="component" value="Unassembled WGS sequence"/>
</dbReference>
<dbReference type="AlphaFoldDB" id="A0A8X6Q5Y5"/>
<reference evidence="1" key="1">
    <citation type="submission" date="2020-08" db="EMBL/GenBank/DDBJ databases">
        <title>Multicomponent nature underlies the extraordinary mechanical properties of spider dragline silk.</title>
        <authorList>
            <person name="Kono N."/>
            <person name="Nakamura H."/>
            <person name="Mori M."/>
            <person name="Yoshida Y."/>
            <person name="Ohtoshi R."/>
            <person name="Malay A.D."/>
            <person name="Moran D.A.P."/>
            <person name="Tomita M."/>
            <person name="Numata K."/>
            <person name="Arakawa K."/>
        </authorList>
    </citation>
    <scope>NUCLEOTIDE SEQUENCE</scope>
</reference>
<gene>
    <name evidence="1" type="ORF">NPIL_549911</name>
</gene>
<dbReference type="OrthoDB" id="10506538at2759"/>